<dbReference type="Proteomes" id="UP000326994">
    <property type="component" value="Unassembled WGS sequence"/>
</dbReference>
<dbReference type="InterPro" id="IPR050708">
    <property type="entry name" value="T6SS_VgrG/RHS"/>
</dbReference>
<name>A0A5J4G040_9FLAO</name>
<dbReference type="PANTHER" id="PTHR32305:SF15">
    <property type="entry name" value="PROTEIN RHSA-RELATED"/>
    <property type="match status" value="1"/>
</dbReference>
<sequence length="336" mass="37765">MLIPGRHGNSGDYRYGFNGKETDNEVKGEGNSIDYGMRMYDPRVSRFLSIDPLAKTFPWYTPYQYAGNKPIFAIDLDGLEEVSFMDNLNRVLSGKPNIQKQSEWMVQDRRKNVHTPESSFWQASIYNTLTNGSALYKDIAERNAFYAFSQQYIDWSTVATESKWFGAAELVTNWNAVGGADLPDGGMATSSATDDFLRGGNEFLFSHNMDNFNGIMSNSLSKTFTDANGESISLAGLSGKELDYALVQFEQTKVQDYIKSYSINNPNADMEAIITNVNESFGKSIISSIFAPAELKLVINENFTDKNGEINFDFSKYNDRVKLGQKLIDKAYEPKE</sequence>
<protein>
    <recommendedName>
        <fullName evidence="3">RHS repeat-associated core domain-containing protein</fullName>
    </recommendedName>
</protein>
<organism evidence="1 2">
    <name type="scientific">Patiriisocius marinistellae</name>
    <dbReference type="NCBI Taxonomy" id="2494560"/>
    <lineage>
        <taxon>Bacteria</taxon>
        <taxon>Pseudomonadati</taxon>
        <taxon>Bacteroidota</taxon>
        <taxon>Flavobacteriia</taxon>
        <taxon>Flavobacteriales</taxon>
        <taxon>Flavobacteriaceae</taxon>
        <taxon>Patiriisocius</taxon>
    </lineage>
</organism>
<dbReference type="PANTHER" id="PTHR32305">
    <property type="match status" value="1"/>
</dbReference>
<dbReference type="AlphaFoldDB" id="A0A5J4G040"/>
<dbReference type="NCBIfam" id="TIGR03696">
    <property type="entry name" value="Rhs_assc_core"/>
    <property type="match status" value="1"/>
</dbReference>
<reference evidence="1 2" key="1">
    <citation type="submission" date="2019-08" db="EMBL/GenBank/DDBJ databases">
        <title>Ulvibacter marinistellae sp. nov., isolated from a starfish, Patiria pectinifera.</title>
        <authorList>
            <person name="Kawano K."/>
            <person name="Ushijima N."/>
            <person name="Kihara M."/>
            <person name="Itoh H."/>
        </authorList>
    </citation>
    <scope>NUCLEOTIDE SEQUENCE [LARGE SCALE GENOMIC DNA]</scope>
    <source>
        <strain evidence="1 2">KK4</strain>
    </source>
</reference>
<evidence type="ECO:0008006" key="3">
    <source>
        <dbReference type="Google" id="ProtNLM"/>
    </source>
</evidence>
<gene>
    <name evidence="1" type="ORF">ULMS_08890</name>
</gene>
<accession>A0A5J4G040</accession>
<dbReference type="InterPro" id="IPR022385">
    <property type="entry name" value="Rhs_assc_core"/>
</dbReference>
<dbReference type="Gene3D" id="2.180.10.10">
    <property type="entry name" value="RHS repeat-associated core"/>
    <property type="match status" value="1"/>
</dbReference>
<evidence type="ECO:0000313" key="1">
    <source>
        <dbReference type="EMBL" id="GEQ85381.1"/>
    </source>
</evidence>
<proteinExistence type="predicted"/>
<comment type="caution">
    <text evidence="1">The sequence shown here is derived from an EMBL/GenBank/DDBJ whole genome shotgun (WGS) entry which is preliminary data.</text>
</comment>
<dbReference type="OrthoDB" id="1444841at2"/>
<keyword evidence="2" id="KW-1185">Reference proteome</keyword>
<evidence type="ECO:0000313" key="2">
    <source>
        <dbReference type="Proteomes" id="UP000326994"/>
    </source>
</evidence>
<dbReference type="EMBL" id="BKCF01000001">
    <property type="protein sequence ID" value="GEQ85381.1"/>
    <property type="molecule type" value="Genomic_DNA"/>
</dbReference>